<evidence type="ECO:0000313" key="2">
    <source>
        <dbReference type="EMBL" id="CAF1700980.1"/>
    </source>
</evidence>
<feature type="transmembrane region" description="Helical" evidence="1">
    <location>
        <begin position="52"/>
        <end position="72"/>
    </location>
</feature>
<gene>
    <name evidence="3" type="primary">BnaC03g23230D</name>
    <name evidence="2" type="ORF">DARMORV10_C03P27580.1</name>
    <name evidence="3" type="ORF">GSBRNA2T00019086001</name>
</gene>
<dbReference type="Proteomes" id="UP001295469">
    <property type="component" value="Chromosome C03"/>
</dbReference>
<evidence type="ECO:0000313" key="4">
    <source>
        <dbReference type="Proteomes" id="UP000028999"/>
    </source>
</evidence>
<dbReference type="EMBL" id="HG994367">
    <property type="protein sequence ID" value="CAF1700980.1"/>
    <property type="molecule type" value="Genomic_DNA"/>
</dbReference>
<evidence type="ECO:0000313" key="3">
    <source>
        <dbReference type="EMBL" id="CDY22513.1"/>
    </source>
</evidence>
<dbReference type="Gramene" id="CDY22513">
    <property type="protein sequence ID" value="CDY22513"/>
    <property type="gene ID" value="GSBRNA2T00019086001"/>
</dbReference>
<keyword evidence="1" id="KW-0472">Membrane</keyword>
<reference evidence="2" key="3">
    <citation type="submission" date="2021-01" db="EMBL/GenBank/DDBJ databases">
        <authorList>
            <consortium name="Genoscope - CEA"/>
            <person name="William W."/>
        </authorList>
    </citation>
    <scope>NUCLEOTIDE SEQUENCE</scope>
</reference>
<keyword evidence="1" id="KW-1133">Transmembrane helix</keyword>
<dbReference type="OMA" id="LCCMAPL"/>
<evidence type="ECO:0000256" key="1">
    <source>
        <dbReference type="SAM" id="Phobius"/>
    </source>
</evidence>
<name>A0A078GD11_BRANA</name>
<dbReference type="Proteomes" id="UP000028999">
    <property type="component" value="Unassembled WGS sequence"/>
</dbReference>
<dbReference type="PANTHER" id="PTHR38928">
    <property type="entry name" value="ARGOS7"/>
    <property type="match status" value="1"/>
</dbReference>
<accession>A0A078GD11</accession>
<reference evidence="3" key="2">
    <citation type="submission" date="2014-06" db="EMBL/GenBank/DDBJ databases">
        <authorList>
            <person name="Genoscope - CEA"/>
        </authorList>
    </citation>
    <scope>NUCLEOTIDE SEQUENCE</scope>
</reference>
<proteinExistence type="predicted"/>
<dbReference type="STRING" id="3708.A0A078GD11"/>
<dbReference type="AlphaFoldDB" id="A0A078GD11"/>
<sequence length="95" mass="10635">MCRNIEENLKAFERTREVSRFYTRRIIAMFMLAVVIVILVVLPAVLPPLPPPPMFLMGIPVVLMLMLIYLAISYPPLGSSTCASSSYDTNSTDVK</sequence>
<dbReference type="PaxDb" id="3708-A0A078GD11"/>
<keyword evidence="4" id="KW-1185">Reference proteome</keyword>
<dbReference type="EMBL" id="LK032132">
    <property type="protein sequence ID" value="CDY22513.1"/>
    <property type="molecule type" value="Genomic_DNA"/>
</dbReference>
<protein>
    <submittedName>
        <fullName evidence="2">(rape) hypothetical protein</fullName>
    </submittedName>
    <submittedName>
        <fullName evidence="3">BnaC03g23230D protein</fullName>
    </submittedName>
</protein>
<feature type="transmembrane region" description="Helical" evidence="1">
    <location>
        <begin position="26"/>
        <end position="46"/>
    </location>
</feature>
<keyword evidence="1" id="KW-0812">Transmembrane</keyword>
<reference evidence="3 4" key="1">
    <citation type="journal article" date="2014" name="Science">
        <title>Plant genetics. Early allopolyploid evolution in the post-Neolithic Brassica napus oilseed genome.</title>
        <authorList>
            <person name="Chalhoub B."/>
            <person name="Denoeud F."/>
            <person name="Liu S."/>
            <person name="Parkin I.A."/>
            <person name="Tang H."/>
            <person name="Wang X."/>
            <person name="Chiquet J."/>
            <person name="Belcram H."/>
            <person name="Tong C."/>
            <person name="Samans B."/>
            <person name="Correa M."/>
            <person name="Da Silva C."/>
            <person name="Just J."/>
            <person name="Falentin C."/>
            <person name="Koh C.S."/>
            <person name="Le Clainche I."/>
            <person name="Bernard M."/>
            <person name="Bento P."/>
            <person name="Noel B."/>
            <person name="Labadie K."/>
            <person name="Alberti A."/>
            <person name="Charles M."/>
            <person name="Arnaud D."/>
            <person name="Guo H."/>
            <person name="Daviaud C."/>
            <person name="Alamery S."/>
            <person name="Jabbari K."/>
            <person name="Zhao M."/>
            <person name="Edger P.P."/>
            <person name="Chelaifa H."/>
            <person name="Tack D."/>
            <person name="Lassalle G."/>
            <person name="Mestiri I."/>
            <person name="Schnel N."/>
            <person name="Le Paslier M.C."/>
            <person name="Fan G."/>
            <person name="Renault V."/>
            <person name="Bayer P.E."/>
            <person name="Golicz A.A."/>
            <person name="Manoli S."/>
            <person name="Lee T.H."/>
            <person name="Thi V.H."/>
            <person name="Chalabi S."/>
            <person name="Hu Q."/>
            <person name="Fan C."/>
            <person name="Tollenaere R."/>
            <person name="Lu Y."/>
            <person name="Battail C."/>
            <person name="Shen J."/>
            <person name="Sidebottom C.H."/>
            <person name="Wang X."/>
            <person name="Canaguier A."/>
            <person name="Chauveau A."/>
            <person name="Berard A."/>
            <person name="Deniot G."/>
            <person name="Guan M."/>
            <person name="Liu Z."/>
            <person name="Sun F."/>
            <person name="Lim Y.P."/>
            <person name="Lyons E."/>
            <person name="Town C.D."/>
            <person name="Bancroft I."/>
            <person name="Wang X."/>
            <person name="Meng J."/>
            <person name="Ma J."/>
            <person name="Pires J.C."/>
            <person name="King G.J."/>
            <person name="Brunel D."/>
            <person name="Delourme R."/>
            <person name="Renard M."/>
            <person name="Aury J.M."/>
            <person name="Adams K.L."/>
            <person name="Batley J."/>
            <person name="Snowdon R.J."/>
            <person name="Tost J."/>
            <person name="Edwards D."/>
            <person name="Zhou Y."/>
            <person name="Hua W."/>
            <person name="Sharpe A.G."/>
            <person name="Paterson A.H."/>
            <person name="Guan C."/>
            <person name="Wincker P."/>
        </authorList>
    </citation>
    <scope>NUCLEOTIDE SEQUENCE [LARGE SCALE GENOMIC DNA]</scope>
    <source>
        <strain evidence="4">cv. Darmor-bzh</strain>
    </source>
</reference>
<organism evidence="3 4">
    <name type="scientific">Brassica napus</name>
    <name type="common">Rape</name>
    <dbReference type="NCBI Taxonomy" id="3708"/>
    <lineage>
        <taxon>Eukaryota</taxon>
        <taxon>Viridiplantae</taxon>
        <taxon>Streptophyta</taxon>
        <taxon>Embryophyta</taxon>
        <taxon>Tracheophyta</taxon>
        <taxon>Spermatophyta</taxon>
        <taxon>Magnoliopsida</taxon>
        <taxon>eudicotyledons</taxon>
        <taxon>Gunneridae</taxon>
        <taxon>Pentapetalae</taxon>
        <taxon>rosids</taxon>
        <taxon>malvids</taxon>
        <taxon>Brassicales</taxon>
        <taxon>Brassicaceae</taxon>
        <taxon>Brassiceae</taxon>
        <taxon>Brassica</taxon>
    </lineage>
</organism>
<dbReference type="PANTHER" id="PTHR38928:SF7">
    <property type="entry name" value="ARGOS7"/>
    <property type="match status" value="1"/>
</dbReference>